<accession>A0A1R2ATR6</accession>
<sequence>MYIVNMVWDGVTINNFTTEYVNMFSLGLNSLTIMSIDGFFYDTFYVVIADYWNGILVLNQVNGVTKIIYNITNNDNDPVISIGTIYKGFNAVSKSGVLTTYYFTKNMTPKFFAKRNPFTIYSYDISSVQSYVVADNFYYSRYITYPVVYNNGDIYYRIVDTMVDFSNYLIKDLYAQKLPKDMLESVFYATFINNSYFCFPTNQTKIVFYSLNSLLLTKKGLTKSEYKQMVNKWGTNNFVIKTIAKNPNNYANISFNLNITGPTSDDNDGNYEIKAWLFIVIVVTVCIVLAITVKIMHRFIFSRRNSIRIEDTSQYDRII</sequence>
<keyword evidence="1" id="KW-0812">Transmembrane</keyword>
<evidence type="ECO:0000313" key="2">
    <source>
        <dbReference type="EMBL" id="OMJ67914.1"/>
    </source>
</evidence>
<protein>
    <submittedName>
        <fullName evidence="2">Uncharacterized protein</fullName>
    </submittedName>
</protein>
<comment type="caution">
    <text evidence="2">The sequence shown here is derived from an EMBL/GenBank/DDBJ whole genome shotgun (WGS) entry which is preliminary data.</text>
</comment>
<feature type="transmembrane region" description="Helical" evidence="1">
    <location>
        <begin position="275"/>
        <end position="296"/>
    </location>
</feature>
<name>A0A1R2ATR6_9CILI</name>
<evidence type="ECO:0000313" key="3">
    <source>
        <dbReference type="Proteomes" id="UP000187209"/>
    </source>
</evidence>
<organism evidence="2 3">
    <name type="scientific">Stentor coeruleus</name>
    <dbReference type="NCBI Taxonomy" id="5963"/>
    <lineage>
        <taxon>Eukaryota</taxon>
        <taxon>Sar</taxon>
        <taxon>Alveolata</taxon>
        <taxon>Ciliophora</taxon>
        <taxon>Postciliodesmatophora</taxon>
        <taxon>Heterotrichea</taxon>
        <taxon>Heterotrichida</taxon>
        <taxon>Stentoridae</taxon>
        <taxon>Stentor</taxon>
    </lineage>
</organism>
<keyword evidence="3" id="KW-1185">Reference proteome</keyword>
<gene>
    <name evidence="2" type="ORF">SteCoe_34809</name>
</gene>
<reference evidence="2 3" key="1">
    <citation type="submission" date="2016-11" db="EMBL/GenBank/DDBJ databases">
        <title>The macronuclear genome of Stentor coeruleus: a giant cell with tiny introns.</title>
        <authorList>
            <person name="Slabodnick M."/>
            <person name="Ruby J.G."/>
            <person name="Reiff S.B."/>
            <person name="Swart E.C."/>
            <person name="Gosai S."/>
            <person name="Prabakaran S."/>
            <person name="Witkowska E."/>
            <person name="Larue G.E."/>
            <person name="Fisher S."/>
            <person name="Freeman R.M."/>
            <person name="Gunawardena J."/>
            <person name="Chu W."/>
            <person name="Stover N.A."/>
            <person name="Gregory B.D."/>
            <person name="Nowacki M."/>
            <person name="Derisi J."/>
            <person name="Roy S.W."/>
            <person name="Marshall W.F."/>
            <person name="Sood P."/>
        </authorList>
    </citation>
    <scope>NUCLEOTIDE SEQUENCE [LARGE SCALE GENOMIC DNA]</scope>
    <source>
        <strain evidence="2">WM001</strain>
    </source>
</reference>
<keyword evidence="1" id="KW-0472">Membrane</keyword>
<dbReference type="AlphaFoldDB" id="A0A1R2ATR6"/>
<proteinExistence type="predicted"/>
<evidence type="ECO:0000256" key="1">
    <source>
        <dbReference type="SAM" id="Phobius"/>
    </source>
</evidence>
<keyword evidence="1" id="KW-1133">Transmembrane helix</keyword>
<dbReference type="Proteomes" id="UP000187209">
    <property type="component" value="Unassembled WGS sequence"/>
</dbReference>
<dbReference type="EMBL" id="MPUH01001416">
    <property type="protein sequence ID" value="OMJ67914.1"/>
    <property type="molecule type" value="Genomic_DNA"/>
</dbReference>